<dbReference type="InterPro" id="IPR019819">
    <property type="entry name" value="Carboxylesterase_B_CS"/>
</dbReference>
<evidence type="ECO:0000256" key="2">
    <source>
        <dbReference type="ARBA" id="ARBA00010515"/>
    </source>
</evidence>
<evidence type="ECO:0000259" key="6">
    <source>
        <dbReference type="Pfam" id="PF00135"/>
    </source>
</evidence>
<feature type="chain" id="PRO_5042138932" description="Carboxylesterase type B domain-containing protein" evidence="5">
    <location>
        <begin position="28"/>
        <end position="717"/>
    </location>
</feature>
<evidence type="ECO:0000256" key="1">
    <source>
        <dbReference type="ARBA" id="ARBA00005964"/>
    </source>
</evidence>
<proteinExistence type="inferred from homology"/>
<keyword evidence="3 5" id="KW-0732">Signal</keyword>
<dbReference type="PROSITE" id="PS00941">
    <property type="entry name" value="CARBOXYLESTERASE_B_2"/>
    <property type="match status" value="1"/>
</dbReference>
<organism evidence="7 8">
    <name type="scientific">Mesorhabditis belari</name>
    <dbReference type="NCBI Taxonomy" id="2138241"/>
    <lineage>
        <taxon>Eukaryota</taxon>
        <taxon>Metazoa</taxon>
        <taxon>Ecdysozoa</taxon>
        <taxon>Nematoda</taxon>
        <taxon>Chromadorea</taxon>
        <taxon>Rhabditida</taxon>
        <taxon>Rhabditina</taxon>
        <taxon>Rhabditomorpha</taxon>
        <taxon>Rhabditoidea</taxon>
        <taxon>Rhabditidae</taxon>
        <taxon>Mesorhabditinae</taxon>
        <taxon>Mesorhabditis</taxon>
    </lineage>
</organism>
<dbReference type="PROSITE" id="PS01173">
    <property type="entry name" value="LIPASE_GDXG_HIS"/>
    <property type="match status" value="1"/>
</dbReference>
<comment type="similarity">
    <text evidence="1">Belongs to the type-B carboxylesterase/lipase family.</text>
</comment>
<dbReference type="InterPro" id="IPR051093">
    <property type="entry name" value="Neuroligin/BSAL"/>
</dbReference>
<evidence type="ECO:0000313" key="8">
    <source>
        <dbReference type="WBParaSite" id="MBELARI_LOCUS18817"/>
    </source>
</evidence>
<evidence type="ECO:0000256" key="4">
    <source>
        <dbReference type="SAM" id="Phobius"/>
    </source>
</evidence>
<feature type="domain" description="Carboxylesterase type B" evidence="6">
    <location>
        <begin position="34"/>
        <end position="625"/>
    </location>
</feature>
<feature type="transmembrane region" description="Helical" evidence="4">
    <location>
        <begin position="675"/>
        <end position="699"/>
    </location>
</feature>
<dbReference type="AlphaFoldDB" id="A0AAF3EX76"/>
<dbReference type="Proteomes" id="UP000887575">
    <property type="component" value="Unassembled WGS sequence"/>
</dbReference>
<reference evidence="8" key="1">
    <citation type="submission" date="2024-02" db="UniProtKB">
        <authorList>
            <consortium name="WormBaseParasite"/>
        </authorList>
    </citation>
    <scope>IDENTIFICATION</scope>
</reference>
<dbReference type="InterPro" id="IPR002168">
    <property type="entry name" value="Lipase_GDXG_HIS_AS"/>
</dbReference>
<feature type="signal peptide" evidence="5">
    <location>
        <begin position="1"/>
        <end position="27"/>
    </location>
</feature>
<comment type="similarity">
    <text evidence="2">Belongs to the 'GDXG' lipolytic enzyme family.</text>
</comment>
<dbReference type="WBParaSite" id="MBELARI_LOCUS18817">
    <property type="protein sequence ID" value="MBELARI_LOCUS18817"/>
    <property type="gene ID" value="MBELARI_LOCUS18817"/>
</dbReference>
<keyword evidence="4" id="KW-0472">Membrane</keyword>
<evidence type="ECO:0000313" key="7">
    <source>
        <dbReference type="Proteomes" id="UP000887575"/>
    </source>
</evidence>
<dbReference type="SUPFAM" id="SSF53474">
    <property type="entry name" value="alpha/beta-Hydrolases"/>
    <property type="match status" value="1"/>
</dbReference>
<sequence>MAQGLAAKYFLETFLIFLCFCFSFNSAQLLEKARSVWVEQGLVKGKIYKIDDRHVQIFRGIPYAEPPIGDLRFKKPVKKSRWHQEMSAVEYGPPCLQFMDFHRHDRYARDNMKRESEDCLYLNVFSPYDMEDESNLYPILVWIHGGSFLAGSGDTGIDMETVAKNIVFKGVTLVTINYRLGPLGFINMYDGEKMEGNFGLWDMVMALQWIQANIKQFNGDPTRVTVMGESAGAAAASVLALSPKTTNLVHQAIIMSGSSVAGWALHRHGTPHWSVENMATYLRSVQFKNLFKALRRMHKCEKAISEEDAAEIVGEDYTKDEIKAKHCNYQDQHVDCLKNHDLKAGELLECMRKELNLTSSLLRKALAIELGVSKLVVDGDLIPAAGGDLLSNARIPIMTGVAKQEWAHKKPQFYSLPKNNILERKDVEQAVYRIIENSFHVGANDRLSNATLQLIANASFVRYLDDPSNTFETGRVVAALQNMEADIEFVSPCQREIDAYASNGLPVYAYSFDYVPESPIYEEEMKTFHLFGKDPIKIERKDGGERRLQAFHGLDHAYIFSRGYSSNFEIKPFTKKDETMSAMLTNMMTNFVKTGDPSTKRFAFPAFTNESGEYVAINVPPVVHKGDLHWPKPKFWNIEAELISKYVPREGDQVVDPDADLTNEERVQLGAYRRAWWALWVLVIILAIVIWGIVAYCILRKQCSVRSKPYDNIVVPR</sequence>
<dbReference type="Gene3D" id="3.40.50.1820">
    <property type="entry name" value="alpha/beta hydrolase"/>
    <property type="match status" value="1"/>
</dbReference>
<protein>
    <recommendedName>
        <fullName evidence="6">Carboxylesterase type B domain-containing protein</fullName>
    </recommendedName>
</protein>
<keyword evidence="4" id="KW-0812">Transmembrane</keyword>
<keyword evidence="4" id="KW-1133">Transmembrane helix</keyword>
<keyword evidence="7" id="KW-1185">Reference proteome</keyword>
<dbReference type="PANTHER" id="PTHR43903">
    <property type="entry name" value="NEUROLIGIN"/>
    <property type="match status" value="1"/>
</dbReference>
<accession>A0AAF3EX76</accession>
<dbReference type="InterPro" id="IPR029058">
    <property type="entry name" value="AB_hydrolase_fold"/>
</dbReference>
<evidence type="ECO:0000256" key="5">
    <source>
        <dbReference type="SAM" id="SignalP"/>
    </source>
</evidence>
<dbReference type="GO" id="GO:0016787">
    <property type="term" value="F:hydrolase activity"/>
    <property type="evidence" value="ECO:0007669"/>
    <property type="project" value="InterPro"/>
</dbReference>
<dbReference type="Pfam" id="PF00135">
    <property type="entry name" value="COesterase"/>
    <property type="match status" value="1"/>
</dbReference>
<name>A0AAF3EX76_9BILA</name>
<evidence type="ECO:0000256" key="3">
    <source>
        <dbReference type="ARBA" id="ARBA00022729"/>
    </source>
</evidence>
<dbReference type="InterPro" id="IPR002018">
    <property type="entry name" value="CarbesteraseB"/>
</dbReference>